<accession>A0ABR2MTV5</accession>
<organism evidence="1 2">
    <name type="scientific">Platanthera guangdongensis</name>
    <dbReference type="NCBI Taxonomy" id="2320717"/>
    <lineage>
        <taxon>Eukaryota</taxon>
        <taxon>Viridiplantae</taxon>
        <taxon>Streptophyta</taxon>
        <taxon>Embryophyta</taxon>
        <taxon>Tracheophyta</taxon>
        <taxon>Spermatophyta</taxon>
        <taxon>Magnoliopsida</taxon>
        <taxon>Liliopsida</taxon>
        <taxon>Asparagales</taxon>
        <taxon>Orchidaceae</taxon>
        <taxon>Orchidoideae</taxon>
        <taxon>Orchideae</taxon>
        <taxon>Orchidinae</taxon>
        <taxon>Platanthera</taxon>
    </lineage>
</organism>
<proteinExistence type="predicted"/>
<evidence type="ECO:0000313" key="1">
    <source>
        <dbReference type="EMBL" id="KAK8967282.1"/>
    </source>
</evidence>
<name>A0ABR2MTV5_9ASPA</name>
<protein>
    <recommendedName>
        <fullName evidence="3">DUF4219 domain-containing protein</fullName>
    </recommendedName>
</protein>
<reference evidence="1 2" key="1">
    <citation type="journal article" date="2022" name="Nat. Plants">
        <title>Genomes of leafy and leafless Platanthera orchids illuminate the evolution of mycoheterotrophy.</title>
        <authorList>
            <person name="Li M.H."/>
            <person name="Liu K.W."/>
            <person name="Li Z."/>
            <person name="Lu H.C."/>
            <person name="Ye Q.L."/>
            <person name="Zhang D."/>
            <person name="Wang J.Y."/>
            <person name="Li Y.F."/>
            <person name="Zhong Z.M."/>
            <person name="Liu X."/>
            <person name="Yu X."/>
            <person name="Liu D.K."/>
            <person name="Tu X.D."/>
            <person name="Liu B."/>
            <person name="Hao Y."/>
            <person name="Liao X.Y."/>
            <person name="Jiang Y.T."/>
            <person name="Sun W.H."/>
            <person name="Chen J."/>
            <person name="Chen Y.Q."/>
            <person name="Ai Y."/>
            <person name="Zhai J.W."/>
            <person name="Wu S.S."/>
            <person name="Zhou Z."/>
            <person name="Hsiao Y.Y."/>
            <person name="Wu W.L."/>
            <person name="Chen Y.Y."/>
            <person name="Lin Y.F."/>
            <person name="Hsu J.L."/>
            <person name="Li C.Y."/>
            <person name="Wang Z.W."/>
            <person name="Zhao X."/>
            <person name="Zhong W.Y."/>
            <person name="Ma X.K."/>
            <person name="Ma L."/>
            <person name="Huang J."/>
            <person name="Chen G.Z."/>
            <person name="Huang M.Z."/>
            <person name="Huang L."/>
            <person name="Peng D.H."/>
            <person name="Luo Y.B."/>
            <person name="Zou S.Q."/>
            <person name="Chen S.P."/>
            <person name="Lan S."/>
            <person name="Tsai W.C."/>
            <person name="Van de Peer Y."/>
            <person name="Liu Z.J."/>
        </authorList>
    </citation>
    <scope>NUCLEOTIDE SEQUENCE [LARGE SCALE GENOMIC DNA]</scope>
    <source>
        <strain evidence="1">Lor288</strain>
    </source>
</reference>
<keyword evidence="2" id="KW-1185">Reference proteome</keyword>
<gene>
    <name evidence="1" type="ORF">KSP40_PGU001822</name>
</gene>
<dbReference type="Proteomes" id="UP001412067">
    <property type="component" value="Unassembled WGS sequence"/>
</dbReference>
<evidence type="ECO:0000313" key="2">
    <source>
        <dbReference type="Proteomes" id="UP001412067"/>
    </source>
</evidence>
<dbReference type="EMBL" id="JBBWWR010000005">
    <property type="protein sequence ID" value="KAK8967282.1"/>
    <property type="molecule type" value="Genomic_DNA"/>
</dbReference>
<evidence type="ECO:0008006" key="3">
    <source>
        <dbReference type="Google" id="ProtNLM"/>
    </source>
</evidence>
<sequence>MVHHDHAFHEGQGISIPLLFTGTDYNYWKIRTCFLIALDNYVWAMVDQCYAPPTFVVGEIIMEKLKDK</sequence>
<comment type="caution">
    <text evidence="1">The sequence shown here is derived from an EMBL/GenBank/DDBJ whole genome shotgun (WGS) entry which is preliminary data.</text>
</comment>